<dbReference type="AlphaFoldDB" id="A0A1Y1W4I4"/>
<dbReference type="Proteomes" id="UP000193922">
    <property type="component" value="Unassembled WGS sequence"/>
</dbReference>
<sequence length="52" mass="5808">MHARKEPTSVLFINLLWLGYAVKATCPFLISDDVSVAYVGLWQFPICVSVHA</sequence>
<keyword evidence="3" id="KW-1185">Reference proteome</keyword>
<organism evidence="2 3">
    <name type="scientific">Linderina pennispora</name>
    <dbReference type="NCBI Taxonomy" id="61395"/>
    <lineage>
        <taxon>Eukaryota</taxon>
        <taxon>Fungi</taxon>
        <taxon>Fungi incertae sedis</taxon>
        <taxon>Zoopagomycota</taxon>
        <taxon>Kickxellomycotina</taxon>
        <taxon>Kickxellomycetes</taxon>
        <taxon>Kickxellales</taxon>
        <taxon>Kickxellaceae</taxon>
        <taxon>Linderina</taxon>
    </lineage>
</organism>
<protein>
    <submittedName>
        <fullName evidence="2">Uncharacterized protein</fullName>
    </submittedName>
</protein>
<gene>
    <name evidence="2" type="ORF">DL89DRAFT_268808</name>
</gene>
<accession>A0A1Y1W4I4</accession>
<evidence type="ECO:0000313" key="3">
    <source>
        <dbReference type="Proteomes" id="UP000193922"/>
    </source>
</evidence>
<evidence type="ECO:0000256" key="1">
    <source>
        <dbReference type="SAM" id="SignalP"/>
    </source>
</evidence>
<feature type="signal peptide" evidence="1">
    <location>
        <begin position="1"/>
        <end position="24"/>
    </location>
</feature>
<dbReference type="EMBL" id="MCFD01000010">
    <property type="protein sequence ID" value="ORX68292.1"/>
    <property type="molecule type" value="Genomic_DNA"/>
</dbReference>
<keyword evidence="1" id="KW-0732">Signal</keyword>
<evidence type="ECO:0000313" key="2">
    <source>
        <dbReference type="EMBL" id="ORX68292.1"/>
    </source>
</evidence>
<feature type="chain" id="PRO_5011010054" evidence="1">
    <location>
        <begin position="25"/>
        <end position="52"/>
    </location>
</feature>
<comment type="caution">
    <text evidence="2">The sequence shown here is derived from an EMBL/GenBank/DDBJ whole genome shotgun (WGS) entry which is preliminary data.</text>
</comment>
<dbReference type="RefSeq" id="XP_040742106.1">
    <property type="nucleotide sequence ID" value="XM_040888049.1"/>
</dbReference>
<reference evidence="2 3" key="1">
    <citation type="submission" date="2016-07" db="EMBL/GenBank/DDBJ databases">
        <title>Pervasive Adenine N6-methylation of Active Genes in Fungi.</title>
        <authorList>
            <consortium name="DOE Joint Genome Institute"/>
            <person name="Mondo S.J."/>
            <person name="Dannebaum R.O."/>
            <person name="Kuo R.C."/>
            <person name="Labutti K."/>
            <person name="Haridas S."/>
            <person name="Kuo A."/>
            <person name="Salamov A."/>
            <person name="Ahrendt S.R."/>
            <person name="Lipzen A."/>
            <person name="Sullivan W."/>
            <person name="Andreopoulos W.B."/>
            <person name="Clum A."/>
            <person name="Lindquist E."/>
            <person name="Daum C."/>
            <person name="Ramamoorthy G.K."/>
            <person name="Gryganskyi A."/>
            <person name="Culley D."/>
            <person name="Magnuson J.K."/>
            <person name="James T.Y."/>
            <person name="O'Malley M.A."/>
            <person name="Stajich J.E."/>
            <person name="Spatafora J.W."/>
            <person name="Visel A."/>
            <person name="Grigoriev I.V."/>
        </authorList>
    </citation>
    <scope>NUCLEOTIDE SEQUENCE [LARGE SCALE GENOMIC DNA]</scope>
    <source>
        <strain evidence="2 3">ATCC 12442</strain>
    </source>
</reference>
<dbReference type="GeneID" id="63804697"/>
<proteinExistence type="predicted"/>
<name>A0A1Y1W4I4_9FUNG</name>